<dbReference type="InterPro" id="IPR029068">
    <property type="entry name" value="Glyas_Bleomycin-R_OHBP_Dase"/>
</dbReference>
<dbReference type="PROSITE" id="PS51819">
    <property type="entry name" value="VOC"/>
    <property type="match status" value="1"/>
</dbReference>
<proteinExistence type="predicted"/>
<dbReference type="InterPro" id="IPR037523">
    <property type="entry name" value="VOC_core"/>
</dbReference>
<dbReference type="InterPro" id="IPR004360">
    <property type="entry name" value="Glyas_Fos-R_dOase_dom"/>
</dbReference>
<dbReference type="InterPro" id="IPR052164">
    <property type="entry name" value="Anthracycline_SecMetBiosynth"/>
</dbReference>
<evidence type="ECO:0000313" key="3">
    <source>
        <dbReference type="Proteomes" id="UP000000925"/>
    </source>
</evidence>
<dbReference type="KEGG" id="caa:Caka_0154"/>
<dbReference type="GO" id="GO:0051213">
    <property type="term" value="F:dioxygenase activity"/>
    <property type="evidence" value="ECO:0007669"/>
    <property type="project" value="UniProtKB-KW"/>
</dbReference>
<name>D5EL80_CORAD</name>
<keyword evidence="3" id="KW-1185">Reference proteome</keyword>
<gene>
    <name evidence="2" type="ordered locus">Caka_0154</name>
</gene>
<dbReference type="RefSeq" id="WP_013041908.1">
    <property type="nucleotide sequence ID" value="NC_014008.1"/>
</dbReference>
<dbReference type="HOGENOM" id="CLU_046006_18_4_0"/>
<dbReference type="STRING" id="583355.Caka_0154"/>
<dbReference type="Proteomes" id="UP000000925">
    <property type="component" value="Chromosome"/>
</dbReference>
<sequence>MKIQRAAFIALPAADFDASRRFYGDLLGLPVHSEGEDGFSRYVHFDAGGFGFHIYEWTKPYSHAPHTGLQVYVTDVDALYAELKAAGVRFAGEVRDEPWGGRVVTVLDPDGNRFDLLNAAYAEQLKPVKA</sequence>
<keyword evidence="2" id="KW-0223">Dioxygenase</keyword>
<dbReference type="Pfam" id="PF00903">
    <property type="entry name" value="Glyoxalase"/>
    <property type="match status" value="1"/>
</dbReference>
<dbReference type="PANTHER" id="PTHR33993:SF2">
    <property type="entry name" value="VOC DOMAIN-CONTAINING PROTEIN"/>
    <property type="match status" value="1"/>
</dbReference>
<dbReference type="SUPFAM" id="SSF54593">
    <property type="entry name" value="Glyoxalase/Bleomycin resistance protein/Dihydroxybiphenyl dioxygenase"/>
    <property type="match status" value="1"/>
</dbReference>
<dbReference type="PANTHER" id="PTHR33993">
    <property type="entry name" value="GLYOXALASE-RELATED"/>
    <property type="match status" value="1"/>
</dbReference>
<dbReference type="AlphaFoldDB" id="D5EL80"/>
<dbReference type="eggNOG" id="COG0346">
    <property type="taxonomic scope" value="Bacteria"/>
</dbReference>
<keyword evidence="2" id="KW-0560">Oxidoreductase</keyword>
<feature type="domain" description="VOC" evidence="1">
    <location>
        <begin position="5"/>
        <end position="119"/>
    </location>
</feature>
<accession>D5EL80</accession>
<dbReference type="EMBL" id="CP001998">
    <property type="protein sequence ID" value="ADE53182.1"/>
    <property type="molecule type" value="Genomic_DNA"/>
</dbReference>
<organism evidence="2 3">
    <name type="scientific">Coraliomargarita akajimensis (strain DSM 45221 / IAM 15411 / JCM 23193 / KCTC 12865 / 04OKA010-24)</name>
    <dbReference type="NCBI Taxonomy" id="583355"/>
    <lineage>
        <taxon>Bacteria</taxon>
        <taxon>Pseudomonadati</taxon>
        <taxon>Verrucomicrobiota</taxon>
        <taxon>Opitutia</taxon>
        <taxon>Puniceicoccales</taxon>
        <taxon>Coraliomargaritaceae</taxon>
        <taxon>Coraliomargarita</taxon>
    </lineage>
</organism>
<protein>
    <submittedName>
        <fullName evidence="2">Glyoxalase/bleomycin resistance protein/dioxygenase</fullName>
    </submittedName>
</protein>
<dbReference type="Gene3D" id="3.10.180.10">
    <property type="entry name" value="2,3-Dihydroxybiphenyl 1,2-Dioxygenase, domain 1"/>
    <property type="match status" value="1"/>
</dbReference>
<evidence type="ECO:0000259" key="1">
    <source>
        <dbReference type="PROSITE" id="PS51819"/>
    </source>
</evidence>
<reference evidence="2 3" key="1">
    <citation type="journal article" date="2010" name="Stand. Genomic Sci.">
        <title>Complete genome sequence of Coraliomargarita akajimensis type strain (04OKA010-24).</title>
        <authorList>
            <person name="Mavromatis K."/>
            <person name="Abt B."/>
            <person name="Brambilla E."/>
            <person name="Lapidus A."/>
            <person name="Copeland A."/>
            <person name="Deshpande S."/>
            <person name="Nolan M."/>
            <person name="Lucas S."/>
            <person name="Tice H."/>
            <person name="Cheng J.F."/>
            <person name="Han C."/>
            <person name="Detter J.C."/>
            <person name="Woyke T."/>
            <person name="Goodwin L."/>
            <person name="Pitluck S."/>
            <person name="Held B."/>
            <person name="Brettin T."/>
            <person name="Tapia R."/>
            <person name="Ivanova N."/>
            <person name="Mikhailova N."/>
            <person name="Pati A."/>
            <person name="Liolios K."/>
            <person name="Chen A."/>
            <person name="Palaniappan K."/>
            <person name="Land M."/>
            <person name="Hauser L."/>
            <person name="Chang Y.J."/>
            <person name="Jeffries C.D."/>
            <person name="Rohde M."/>
            <person name="Goker M."/>
            <person name="Bristow J."/>
            <person name="Eisen J.A."/>
            <person name="Markowitz V."/>
            <person name="Hugenholtz P."/>
            <person name="Klenk H.P."/>
            <person name="Kyrpides N.C."/>
        </authorList>
    </citation>
    <scope>NUCLEOTIDE SEQUENCE [LARGE SCALE GENOMIC DNA]</scope>
    <source>
        <strain evidence="3">DSM 45221 / IAM 15411 / JCM 23193 / KCTC 12865</strain>
    </source>
</reference>
<evidence type="ECO:0000313" key="2">
    <source>
        <dbReference type="EMBL" id="ADE53182.1"/>
    </source>
</evidence>